<dbReference type="GO" id="GO:0004181">
    <property type="term" value="F:metallocarboxypeptidase activity"/>
    <property type="evidence" value="ECO:0007669"/>
    <property type="project" value="InterPro"/>
</dbReference>
<dbReference type="PROSITE" id="PS52035">
    <property type="entry name" value="PEPTIDASE_M14"/>
    <property type="match status" value="1"/>
</dbReference>
<dbReference type="AlphaFoldDB" id="A0A1I5B479"/>
<protein>
    <submittedName>
        <fullName evidence="7">Succinylglutamate desuccinylase / Aspartoacylase family protein</fullName>
    </submittedName>
</protein>
<dbReference type="Pfam" id="PF24827">
    <property type="entry name" value="AstE_AspA_cat"/>
    <property type="match status" value="1"/>
</dbReference>
<keyword evidence="8" id="KW-1185">Reference proteome</keyword>
<evidence type="ECO:0000313" key="8">
    <source>
        <dbReference type="Proteomes" id="UP000198575"/>
    </source>
</evidence>
<evidence type="ECO:0000256" key="4">
    <source>
        <dbReference type="ARBA" id="ARBA00022833"/>
    </source>
</evidence>
<reference evidence="7 8" key="1">
    <citation type="submission" date="2016-10" db="EMBL/GenBank/DDBJ databases">
        <authorList>
            <person name="de Groot N.N."/>
        </authorList>
    </citation>
    <scope>NUCLEOTIDE SEQUENCE [LARGE SCALE GENOMIC DNA]</scope>
    <source>
        <strain evidence="7 8">CGMCC 1.7659</strain>
    </source>
</reference>
<dbReference type="GO" id="GO:0006508">
    <property type="term" value="P:proteolysis"/>
    <property type="evidence" value="ECO:0007669"/>
    <property type="project" value="InterPro"/>
</dbReference>
<dbReference type="Proteomes" id="UP000198575">
    <property type="component" value="Unassembled WGS sequence"/>
</dbReference>
<comment type="cofactor">
    <cofactor evidence="1">
        <name>Zn(2+)</name>
        <dbReference type="ChEBI" id="CHEBI:29105"/>
    </cofactor>
</comment>
<accession>A0A1I5B479</accession>
<evidence type="ECO:0000256" key="5">
    <source>
        <dbReference type="PROSITE-ProRule" id="PRU01379"/>
    </source>
</evidence>
<dbReference type="GO" id="GO:0016788">
    <property type="term" value="F:hydrolase activity, acting on ester bonds"/>
    <property type="evidence" value="ECO:0007669"/>
    <property type="project" value="InterPro"/>
</dbReference>
<evidence type="ECO:0000256" key="1">
    <source>
        <dbReference type="ARBA" id="ARBA00001947"/>
    </source>
</evidence>
<dbReference type="RefSeq" id="WP_092410947.1">
    <property type="nucleotide sequence ID" value="NZ_FOVF01000050.1"/>
</dbReference>
<dbReference type="OrthoDB" id="5290048at2"/>
<dbReference type="CDD" id="cd06231">
    <property type="entry name" value="M14_REP34-like"/>
    <property type="match status" value="1"/>
</dbReference>
<comment type="caution">
    <text evidence="5">Lacks conserved residue(s) required for the propagation of feature annotation.</text>
</comment>
<dbReference type="GO" id="GO:0008270">
    <property type="term" value="F:zinc ion binding"/>
    <property type="evidence" value="ECO:0007669"/>
    <property type="project" value="InterPro"/>
</dbReference>
<evidence type="ECO:0000313" key="7">
    <source>
        <dbReference type="EMBL" id="SFN69319.1"/>
    </source>
</evidence>
<feature type="domain" description="Peptidase M14" evidence="6">
    <location>
        <begin position="30"/>
        <end position="304"/>
    </location>
</feature>
<gene>
    <name evidence="7" type="ORF">SAMN05216289_1506</name>
</gene>
<dbReference type="InterPro" id="IPR000834">
    <property type="entry name" value="Peptidase_M14"/>
</dbReference>
<evidence type="ECO:0000256" key="2">
    <source>
        <dbReference type="ARBA" id="ARBA00022723"/>
    </source>
</evidence>
<organism evidence="7 8">
    <name type="scientific">Dokdonella immobilis</name>
    <dbReference type="NCBI Taxonomy" id="578942"/>
    <lineage>
        <taxon>Bacteria</taxon>
        <taxon>Pseudomonadati</taxon>
        <taxon>Pseudomonadota</taxon>
        <taxon>Gammaproteobacteria</taxon>
        <taxon>Lysobacterales</taxon>
        <taxon>Rhodanobacteraceae</taxon>
        <taxon>Dokdonella</taxon>
    </lineage>
</organism>
<sequence>MTTPAPYPIGTPGIAWGPAERAAWLDRQKVLRSYADDVLSRIEPLRARFDVVEYGRLDYPPHSYPLFAIRSGDWNDALPVVLVTGGVHGYETSGVHGALQFLEQRAADYAGKINLIVAPCISPWAYERIHRWNRDAIDPNRSFRADSPAQEAAALIDLVAPFRERVLLHIDLHETTDTDESEFRPALAARDGEHYVPDEIPDGFYLVDDSEHPQPEFQDAVIAAVAQVTHIAPADANGEIIGSKVFSPGVIRYPLQKLGLCAGVTDARYRTTTEVYPDSPKATPEQCNAAQVAAVCAAIEYALT</sequence>
<comment type="similarity">
    <text evidence="5">Belongs to the peptidase M14 family.</text>
</comment>
<keyword evidence="3" id="KW-0378">Hydrolase</keyword>
<dbReference type="InterPro" id="IPR055438">
    <property type="entry name" value="AstE_AspA_cat"/>
</dbReference>
<proteinExistence type="inferred from homology"/>
<dbReference type="Gene3D" id="3.40.630.10">
    <property type="entry name" value="Zn peptidases"/>
    <property type="match status" value="1"/>
</dbReference>
<name>A0A1I5B479_9GAMM</name>
<evidence type="ECO:0000259" key="6">
    <source>
        <dbReference type="PROSITE" id="PS52035"/>
    </source>
</evidence>
<dbReference type="SUPFAM" id="SSF53187">
    <property type="entry name" value="Zn-dependent exopeptidases"/>
    <property type="match status" value="1"/>
</dbReference>
<keyword evidence="2" id="KW-0479">Metal-binding</keyword>
<dbReference type="STRING" id="578942.SAMN05216289_1506"/>
<dbReference type="EMBL" id="FOVF01000050">
    <property type="protein sequence ID" value="SFN69319.1"/>
    <property type="molecule type" value="Genomic_DNA"/>
</dbReference>
<keyword evidence="4" id="KW-0862">Zinc</keyword>
<evidence type="ECO:0000256" key="3">
    <source>
        <dbReference type="ARBA" id="ARBA00022801"/>
    </source>
</evidence>